<evidence type="ECO:0000259" key="2">
    <source>
        <dbReference type="Pfam" id="PF12867"/>
    </source>
</evidence>
<organism evidence="3 4">
    <name type="scientific">Parapedobacter indicus</name>
    <dbReference type="NCBI Taxonomy" id="1477437"/>
    <lineage>
        <taxon>Bacteria</taxon>
        <taxon>Pseudomonadati</taxon>
        <taxon>Bacteroidota</taxon>
        <taxon>Sphingobacteriia</taxon>
        <taxon>Sphingobacteriales</taxon>
        <taxon>Sphingobacteriaceae</taxon>
        <taxon>Parapedobacter</taxon>
    </lineage>
</organism>
<keyword evidence="1" id="KW-0732">Signal</keyword>
<dbReference type="AlphaFoldDB" id="A0A1I3DMA5"/>
<name>A0A1I3DMA5_9SPHI</name>
<accession>A0A1I3DMA5</accession>
<dbReference type="SUPFAM" id="SSF109854">
    <property type="entry name" value="DinB/YfiT-like putative metalloenzymes"/>
    <property type="match status" value="1"/>
</dbReference>
<feature type="signal peptide" evidence="1">
    <location>
        <begin position="1"/>
        <end position="20"/>
    </location>
</feature>
<sequence length="206" mass="23300">MKRLLFLLFTVCTLVNTVMAQSAAPRTQHDKAFLLDYYQQTFDALQQSVEGLSEAQLAFKSAPDRWSISQCLEHIIQTEPALLVYAKKTLEQQPNPERKGDVKMSDDDVIKGMTDRSFKAKASEELSPKEAGTYKNAKFALKDLKKQRKELLGYIKGISVDDMRNHIADSPFGPVDGYHSLLYIPAHTARHTLQIEEVKADPNFPK</sequence>
<dbReference type="InterPro" id="IPR024775">
    <property type="entry name" value="DinB-like"/>
</dbReference>
<dbReference type="OrthoDB" id="9807923at2"/>
<evidence type="ECO:0000313" key="3">
    <source>
        <dbReference type="EMBL" id="SFH87855.1"/>
    </source>
</evidence>
<evidence type="ECO:0000256" key="1">
    <source>
        <dbReference type="SAM" id="SignalP"/>
    </source>
</evidence>
<dbReference type="EMBL" id="FOQO01000001">
    <property type="protein sequence ID" value="SFH87855.1"/>
    <property type="molecule type" value="Genomic_DNA"/>
</dbReference>
<gene>
    <name evidence="3" type="ORF">SAMN05444682_101546</name>
</gene>
<evidence type="ECO:0000313" key="4">
    <source>
        <dbReference type="Proteomes" id="UP000198670"/>
    </source>
</evidence>
<dbReference type="RefSeq" id="WP_090623867.1">
    <property type="nucleotide sequence ID" value="NZ_FOQO01000001.1"/>
</dbReference>
<dbReference type="InterPro" id="IPR034660">
    <property type="entry name" value="DinB/YfiT-like"/>
</dbReference>
<protein>
    <submittedName>
        <fullName evidence="3">DinB superfamily protein</fullName>
    </submittedName>
</protein>
<proteinExistence type="predicted"/>
<keyword evidence="4" id="KW-1185">Reference proteome</keyword>
<feature type="domain" description="DinB-like" evidence="2">
    <location>
        <begin position="38"/>
        <end position="195"/>
    </location>
</feature>
<dbReference type="STRING" id="1477437.SAMN05444682_101546"/>
<reference evidence="3 4" key="1">
    <citation type="submission" date="2016-10" db="EMBL/GenBank/DDBJ databases">
        <authorList>
            <person name="de Groot N.N."/>
        </authorList>
    </citation>
    <scope>NUCLEOTIDE SEQUENCE [LARGE SCALE GENOMIC DNA]</scope>
    <source>
        <strain evidence="3 4">RK1</strain>
    </source>
</reference>
<dbReference type="Proteomes" id="UP000198670">
    <property type="component" value="Unassembled WGS sequence"/>
</dbReference>
<feature type="chain" id="PRO_5011589501" evidence="1">
    <location>
        <begin position="21"/>
        <end position="206"/>
    </location>
</feature>
<dbReference type="Gene3D" id="1.20.120.450">
    <property type="entry name" value="dinb family like domain"/>
    <property type="match status" value="1"/>
</dbReference>
<dbReference type="Pfam" id="PF12867">
    <property type="entry name" value="DinB_2"/>
    <property type="match status" value="1"/>
</dbReference>